<dbReference type="GO" id="GO:0004029">
    <property type="term" value="F:aldehyde dehydrogenase (NAD+) activity"/>
    <property type="evidence" value="ECO:0007669"/>
    <property type="project" value="TreeGrafter"/>
</dbReference>
<proteinExistence type="predicted"/>
<dbReference type="InterPro" id="IPR001509">
    <property type="entry name" value="Epimerase_deHydtase"/>
</dbReference>
<organism evidence="2 3">
    <name type="scientific">Pseudoclavibacter helvolus</name>
    <dbReference type="NCBI Taxonomy" id="255205"/>
    <lineage>
        <taxon>Bacteria</taxon>
        <taxon>Bacillati</taxon>
        <taxon>Actinomycetota</taxon>
        <taxon>Actinomycetes</taxon>
        <taxon>Micrococcales</taxon>
        <taxon>Microbacteriaceae</taxon>
        <taxon>Pseudoclavibacter</taxon>
    </lineage>
</organism>
<dbReference type="SUPFAM" id="SSF51735">
    <property type="entry name" value="NAD(P)-binding Rossmann-fold domains"/>
    <property type="match status" value="1"/>
</dbReference>
<dbReference type="EMBL" id="JACHWJ010000001">
    <property type="protein sequence ID" value="MBB2956331.1"/>
    <property type="molecule type" value="Genomic_DNA"/>
</dbReference>
<feature type="domain" description="NAD-dependent epimerase/dehydratase" evidence="1">
    <location>
        <begin position="3"/>
        <end position="169"/>
    </location>
</feature>
<keyword evidence="3" id="KW-1185">Reference proteome</keyword>
<evidence type="ECO:0000259" key="1">
    <source>
        <dbReference type="Pfam" id="PF01370"/>
    </source>
</evidence>
<dbReference type="GO" id="GO:0005737">
    <property type="term" value="C:cytoplasm"/>
    <property type="evidence" value="ECO:0007669"/>
    <property type="project" value="TreeGrafter"/>
</dbReference>
<reference evidence="2 3" key="1">
    <citation type="submission" date="2020-08" db="EMBL/GenBank/DDBJ databases">
        <title>Sequencing the genomes of 1000 actinobacteria strains.</title>
        <authorList>
            <person name="Klenk H.-P."/>
        </authorList>
    </citation>
    <scope>NUCLEOTIDE SEQUENCE [LARGE SCALE GENOMIC DNA]</scope>
    <source>
        <strain evidence="2 3">DSM 20419</strain>
    </source>
</reference>
<evidence type="ECO:0000313" key="2">
    <source>
        <dbReference type="EMBL" id="MBB2956331.1"/>
    </source>
</evidence>
<sequence>MKVLLTGATGFVGAAVQEQLQSMPDVSGVRLLVRSPGSAAPDSKTEIFRADLTDPSSFEGLTTGVDVVVHAASYVGADASVATAVNDLGTAALVGECRRTATRIVYVSTTAVYGPGPHRLAREGELSAHPMSVASASRNEGESHVLEAGGKVVRAALTYGPGDRWFLPTALAGVQAVSGWVGGGGARLSTIHVSTLAAQGAALAIGFDTIEESVFHAADPAPATFREILTLVADQLGITLSDRDTPIDHPLLAQVPAQLLQRAYVDHSYSGELLSSRTGVRAKEGVRLTQADLDWYAATLQA</sequence>
<accession>A0A7W4UKV6</accession>
<dbReference type="AlphaFoldDB" id="A0A7W4UKV6"/>
<dbReference type="Pfam" id="PF01370">
    <property type="entry name" value="Epimerase"/>
    <property type="match status" value="1"/>
</dbReference>
<dbReference type="InterPro" id="IPR036291">
    <property type="entry name" value="NAD(P)-bd_dom_sf"/>
</dbReference>
<dbReference type="Gene3D" id="3.40.50.720">
    <property type="entry name" value="NAD(P)-binding Rossmann-like Domain"/>
    <property type="match status" value="1"/>
</dbReference>
<dbReference type="InterPro" id="IPR051783">
    <property type="entry name" value="NAD(P)-dependent_oxidoreduct"/>
</dbReference>
<dbReference type="RefSeq" id="WP_082805513.1">
    <property type="nucleotide sequence ID" value="NZ_CZJY01000022.1"/>
</dbReference>
<dbReference type="PANTHER" id="PTHR48079">
    <property type="entry name" value="PROTEIN YEEZ"/>
    <property type="match status" value="1"/>
</dbReference>
<evidence type="ECO:0000313" key="3">
    <source>
        <dbReference type="Proteomes" id="UP000545286"/>
    </source>
</evidence>
<dbReference type="Proteomes" id="UP000545286">
    <property type="component" value="Unassembled WGS sequence"/>
</dbReference>
<protein>
    <submittedName>
        <fullName evidence="2">Nucleoside-diphosphate-sugar epimerase</fullName>
    </submittedName>
</protein>
<name>A0A7W4UKV6_9MICO</name>
<dbReference type="OrthoDB" id="9801785at2"/>
<comment type="caution">
    <text evidence="2">The sequence shown here is derived from an EMBL/GenBank/DDBJ whole genome shotgun (WGS) entry which is preliminary data.</text>
</comment>
<dbReference type="PANTHER" id="PTHR48079:SF6">
    <property type="entry name" value="NAD(P)-BINDING DOMAIN-CONTAINING PROTEIN-RELATED"/>
    <property type="match status" value="1"/>
</dbReference>
<gene>
    <name evidence="2" type="ORF">FHX72_000443</name>
</gene>